<dbReference type="AlphaFoldDB" id="D6CTZ3"/>
<evidence type="ECO:0000256" key="1">
    <source>
        <dbReference type="ARBA" id="ARBA00022679"/>
    </source>
</evidence>
<dbReference type="PANTHER" id="PTHR32125:SF4">
    <property type="entry name" value="2-C-METHYL-D-ERYTHRITOL 4-PHOSPHATE CYTIDYLYLTRANSFERASE, CHLOROPLASTIC"/>
    <property type="match status" value="1"/>
</dbReference>
<dbReference type="InterPro" id="IPR050088">
    <property type="entry name" value="IspD/TarI_cytidylyltransf_bact"/>
</dbReference>
<keyword evidence="3" id="KW-0414">Isoprene biosynthesis</keyword>
<dbReference type="PANTHER" id="PTHR32125">
    <property type="entry name" value="2-C-METHYL-D-ERYTHRITOL 4-PHOSPHATE CYTIDYLYLTRANSFERASE, CHLOROPLASTIC"/>
    <property type="match status" value="1"/>
</dbReference>
<gene>
    <name evidence="3" type="primary">ispD</name>
    <name evidence="4" type="ordered locus">THI_2108</name>
</gene>
<accession>D6CTZ3</accession>
<evidence type="ECO:0000313" key="5">
    <source>
        <dbReference type="Proteomes" id="UP000002372"/>
    </source>
</evidence>
<evidence type="ECO:0000256" key="2">
    <source>
        <dbReference type="ARBA" id="ARBA00022695"/>
    </source>
</evidence>
<dbReference type="Proteomes" id="UP000002372">
    <property type="component" value="Chromosome"/>
</dbReference>
<feature type="site" description="Positions MEP for the nucleophilic attack" evidence="3">
    <location>
        <position position="151"/>
    </location>
</feature>
<dbReference type="KEGG" id="thi:THI_2108"/>
<protein>
    <recommendedName>
        <fullName evidence="3">2-C-methyl-D-erythritol 4-phosphate cytidylyltransferase</fullName>
        <ecNumber evidence="3">2.7.7.60</ecNumber>
    </recommendedName>
    <alternativeName>
        <fullName evidence="3">4-diphosphocytidyl-2C-methyl-D-erythritol synthase</fullName>
    </alternativeName>
    <alternativeName>
        <fullName evidence="3">MEP cytidylyltransferase</fullName>
        <shortName evidence="3">MCT</shortName>
    </alternativeName>
</protein>
<dbReference type="HOGENOM" id="CLU_061281_3_0_4"/>
<dbReference type="GO" id="GO:0019288">
    <property type="term" value="P:isopentenyl diphosphate biosynthetic process, methylerythritol 4-phosphate pathway"/>
    <property type="evidence" value="ECO:0007669"/>
    <property type="project" value="UniProtKB-UniRule"/>
</dbReference>
<comment type="similarity">
    <text evidence="3">Belongs to the IspD/TarI cytidylyltransferase family. IspD subfamily.</text>
</comment>
<dbReference type="GO" id="GO:0050518">
    <property type="term" value="F:2-C-methyl-D-erythritol 4-phosphate cytidylyltransferase activity"/>
    <property type="evidence" value="ECO:0007669"/>
    <property type="project" value="UniProtKB-UniRule"/>
</dbReference>
<dbReference type="EC" id="2.7.7.60" evidence="3"/>
<evidence type="ECO:0000256" key="3">
    <source>
        <dbReference type="HAMAP-Rule" id="MF_00108"/>
    </source>
</evidence>
<dbReference type="EMBL" id="FP475956">
    <property type="protein sequence ID" value="CAZ88762.1"/>
    <property type="molecule type" value="Genomic_DNA"/>
</dbReference>
<feature type="site" description="Transition state stabilizer" evidence="3">
    <location>
        <position position="17"/>
    </location>
</feature>
<dbReference type="FunFam" id="3.90.550.10:FF:000003">
    <property type="entry name" value="2-C-methyl-D-erythritol 4-phosphate cytidylyltransferase"/>
    <property type="match status" value="1"/>
</dbReference>
<dbReference type="CDD" id="cd02516">
    <property type="entry name" value="CDP-ME_synthetase"/>
    <property type="match status" value="1"/>
</dbReference>
<reference evidence="5" key="1">
    <citation type="journal article" date="2010" name="PLoS Genet.">
        <title>Structure, function, and evolution of the Thiomonas spp. genome.</title>
        <authorList>
            <person name="Arsene-Ploetze F."/>
            <person name="Koechler S."/>
            <person name="Marchal M."/>
            <person name="Coppee J.Y."/>
            <person name="Chandler M."/>
            <person name="Bonnefoy V."/>
            <person name="Brochier-Armanet C."/>
            <person name="Barakat M."/>
            <person name="Barbe V."/>
            <person name="Battaglia-Brunet F."/>
            <person name="Bruneel O."/>
            <person name="Bryan C.G."/>
            <person name="Cleiss-Arnold J."/>
            <person name="Cruveiller S."/>
            <person name="Erhardt M."/>
            <person name="Heinrich-Salmeron A."/>
            <person name="Hommais F."/>
            <person name="Joulian C."/>
            <person name="Krin E."/>
            <person name="Lieutaud A."/>
            <person name="Lievremont D."/>
            <person name="Michel C."/>
            <person name="Muller D."/>
            <person name="Ortet P."/>
            <person name="Proux C."/>
            <person name="Siguier P."/>
            <person name="Roche D."/>
            <person name="Rouy Z."/>
            <person name="Salvignol G."/>
            <person name="Slyemi D."/>
            <person name="Talla E."/>
            <person name="Weiss S."/>
            <person name="Weissenbach J."/>
            <person name="Medigue C."/>
            <person name="Bertin P.N."/>
        </authorList>
    </citation>
    <scope>NUCLEOTIDE SEQUENCE [LARGE SCALE GENOMIC DNA]</scope>
    <source>
        <strain evidence="5">DSM 22701 / CIP 110005 / 3As</strain>
    </source>
</reference>
<dbReference type="Pfam" id="PF01128">
    <property type="entry name" value="IspD"/>
    <property type="match status" value="1"/>
</dbReference>
<keyword evidence="1 3" id="KW-0808">Transferase</keyword>
<comment type="function">
    <text evidence="3">Catalyzes the formation of 4-diphosphocytidyl-2-C-methyl-D-erythritol from CTP and 2-C-methyl-D-erythritol 4-phosphate (MEP).</text>
</comment>
<evidence type="ECO:0000313" key="4">
    <source>
        <dbReference type="EMBL" id="CAZ88762.1"/>
    </source>
</evidence>
<dbReference type="HAMAP" id="MF_00108">
    <property type="entry name" value="IspD"/>
    <property type="match status" value="1"/>
</dbReference>
<dbReference type="RefSeq" id="WP_013106069.1">
    <property type="nucleotide sequence ID" value="NC_014145.1"/>
</dbReference>
<feature type="site" description="Transition state stabilizer" evidence="3">
    <location>
        <position position="10"/>
    </location>
</feature>
<dbReference type="Gene3D" id="3.90.550.10">
    <property type="entry name" value="Spore Coat Polysaccharide Biosynthesis Protein SpsA, Chain A"/>
    <property type="match status" value="1"/>
</dbReference>
<comment type="pathway">
    <text evidence="3">Isoprenoid biosynthesis; isopentenyl diphosphate biosynthesis via DXP pathway; isopentenyl diphosphate from 1-deoxy-D-xylulose 5-phosphate: step 2/6.</text>
</comment>
<proteinExistence type="inferred from homology"/>
<name>D6CTZ3_THIA3</name>
<dbReference type="eggNOG" id="COG1211">
    <property type="taxonomic scope" value="Bacteria"/>
</dbReference>
<keyword evidence="2 3" id="KW-0548">Nucleotidyltransferase</keyword>
<sequence>MIPSAGSGSRLPGDAPKQYRRLLGESVVQHTVRAILQTPRIASVSVVVQEGDVWAADALQPDPRLHLVPRGGATRAHSVLGGLEALLDAGAAHDDWALVHDAARCCITPELIDRLIDACLPDDVGGLLALPLPDTLKAADPAGRVAHTEPREGRWLAQTPQMFRIGALREALRAAIIVNAPPTDEAGAMERQGAYPLLVTGASWNFKITYSPDLELAQALLAARAGVST</sequence>
<comment type="catalytic activity">
    <reaction evidence="3">
        <text>2-C-methyl-D-erythritol 4-phosphate + CTP + H(+) = 4-CDP-2-C-methyl-D-erythritol + diphosphate</text>
        <dbReference type="Rhea" id="RHEA:13429"/>
        <dbReference type="ChEBI" id="CHEBI:15378"/>
        <dbReference type="ChEBI" id="CHEBI:33019"/>
        <dbReference type="ChEBI" id="CHEBI:37563"/>
        <dbReference type="ChEBI" id="CHEBI:57823"/>
        <dbReference type="ChEBI" id="CHEBI:58262"/>
        <dbReference type="EC" id="2.7.7.60"/>
    </reaction>
</comment>
<dbReference type="InterPro" id="IPR034683">
    <property type="entry name" value="IspD/TarI"/>
</dbReference>
<dbReference type="NCBIfam" id="TIGR00453">
    <property type="entry name" value="ispD"/>
    <property type="match status" value="1"/>
</dbReference>
<dbReference type="InterPro" id="IPR029044">
    <property type="entry name" value="Nucleotide-diphossugar_trans"/>
</dbReference>
<dbReference type="UniPathway" id="UPA00056">
    <property type="reaction ID" value="UER00093"/>
</dbReference>
<organism evidence="4 5">
    <name type="scientific">Thiomonas arsenitoxydans (strain DSM 22701 / CIP 110005 / 3As)</name>
    <dbReference type="NCBI Taxonomy" id="426114"/>
    <lineage>
        <taxon>Bacteria</taxon>
        <taxon>Pseudomonadati</taxon>
        <taxon>Pseudomonadota</taxon>
        <taxon>Betaproteobacteria</taxon>
        <taxon>Burkholderiales</taxon>
        <taxon>Thiomonas</taxon>
    </lineage>
</organism>
<dbReference type="InterPro" id="IPR001228">
    <property type="entry name" value="IspD"/>
</dbReference>
<feature type="site" description="Positions MEP for the nucleophilic attack" evidence="3">
    <location>
        <position position="207"/>
    </location>
</feature>
<dbReference type="SUPFAM" id="SSF53448">
    <property type="entry name" value="Nucleotide-diphospho-sugar transferases"/>
    <property type="match status" value="1"/>
</dbReference>